<sequence>MFPSRGTLRLFPAGGSLGPTDFSSIYLIVQITS</sequence>
<reference evidence="1" key="1">
    <citation type="submission" date="2014-09" db="EMBL/GenBank/DDBJ databases">
        <authorList>
            <person name="Magalhaes I.L.F."/>
            <person name="Oliveira U."/>
            <person name="Santos F.R."/>
            <person name="Vidigal T.H.D.A."/>
            <person name="Brescovit A.D."/>
            <person name="Santos A.J."/>
        </authorList>
    </citation>
    <scope>NUCLEOTIDE SEQUENCE</scope>
    <source>
        <tissue evidence="1">Shoot tissue taken approximately 20 cm above the soil surface</tissue>
    </source>
</reference>
<name>A0A0A8XSD6_ARUDO</name>
<reference evidence="1" key="2">
    <citation type="journal article" date="2015" name="Data Brief">
        <title>Shoot transcriptome of the giant reed, Arundo donax.</title>
        <authorList>
            <person name="Barrero R.A."/>
            <person name="Guerrero F.D."/>
            <person name="Moolhuijzen P."/>
            <person name="Goolsby J.A."/>
            <person name="Tidwell J."/>
            <person name="Bellgard S.E."/>
            <person name="Bellgard M.I."/>
        </authorList>
    </citation>
    <scope>NUCLEOTIDE SEQUENCE</scope>
    <source>
        <tissue evidence="1">Shoot tissue taken approximately 20 cm above the soil surface</tissue>
    </source>
</reference>
<protein>
    <submittedName>
        <fullName evidence="1">Uncharacterized protein</fullName>
    </submittedName>
</protein>
<organism evidence="1">
    <name type="scientific">Arundo donax</name>
    <name type="common">Giant reed</name>
    <name type="synonym">Donax arundinaceus</name>
    <dbReference type="NCBI Taxonomy" id="35708"/>
    <lineage>
        <taxon>Eukaryota</taxon>
        <taxon>Viridiplantae</taxon>
        <taxon>Streptophyta</taxon>
        <taxon>Embryophyta</taxon>
        <taxon>Tracheophyta</taxon>
        <taxon>Spermatophyta</taxon>
        <taxon>Magnoliopsida</taxon>
        <taxon>Liliopsida</taxon>
        <taxon>Poales</taxon>
        <taxon>Poaceae</taxon>
        <taxon>PACMAD clade</taxon>
        <taxon>Arundinoideae</taxon>
        <taxon>Arundineae</taxon>
        <taxon>Arundo</taxon>
    </lineage>
</organism>
<proteinExistence type="predicted"/>
<dbReference type="EMBL" id="GBRH01283293">
    <property type="protein sequence ID" value="JAD14602.1"/>
    <property type="molecule type" value="Transcribed_RNA"/>
</dbReference>
<evidence type="ECO:0000313" key="1">
    <source>
        <dbReference type="EMBL" id="JAD14602.1"/>
    </source>
</evidence>
<accession>A0A0A8XSD6</accession>
<dbReference type="AlphaFoldDB" id="A0A0A8XSD6"/>